<dbReference type="SMART" id="SM00063">
    <property type="entry name" value="FRI"/>
    <property type="match status" value="1"/>
</dbReference>
<keyword evidence="6" id="KW-1185">Reference proteome</keyword>
<dbReference type="InterPro" id="IPR020067">
    <property type="entry name" value="Frizzled_dom"/>
</dbReference>
<dbReference type="Gene3D" id="1.10.2000.10">
    <property type="entry name" value="Frizzled cysteine-rich domain"/>
    <property type="match status" value="1"/>
</dbReference>
<name>A0AAN5CZS8_9BILA</name>
<feature type="disulfide bond" evidence="3">
    <location>
        <begin position="68"/>
        <end position="92"/>
    </location>
</feature>
<protein>
    <recommendedName>
        <fullName evidence="4">FZ domain-containing protein</fullName>
    </recommendedName>
</protein>
<comment type="caution">
    <text evidence="5">The sequence shown here is derived from an EMBL/GenBank/DDBJ whole genome shotgun (WGS) entry which is preliminary data.</text>
</comment>
<dbReference type="SUPFAM" id="SSF63501">
    <property type="entry name" value="Frizzled cysteine-rich domain"/>
    <property type="match status" value="1"/>
</dbReference>
<dbReference type="AlphaFoldDB" id="A0AAN5CZS8"/>
<accession>A0AAN5CZS8</accession>
<dbReference type="PROSITE" id="PS50038">
    <property type="entry name" value="FZ"/>
    <property type="match status" value="1"/>
</dbReference>
<dbReference type="EMBL" id="BTRK01000005">
    <property type="protein sequence ID" value="GMR53741.1"/>
    <property type="molecule type" value="Genomic_DNA"/>
</dbReference>
<feature type="disulfide bond" evidence="3">
    <location>
        <begin position="37"/>
        <end position="75"/>
    </location>
</feature>
<dbReference type="PANTHER" id="PTHR11309">
    <property type="entry name" value="FRIZZLED"/>
    <property type="match status" value="1"/>
</dbReference>
<evidence type="ECO:0000259" key="4">
    <source>
        <dbReference type="PROSITE" id="PS50038"/>
    </source>
</evidence>
<keyword evidence="2 3" id="KW-1015">Disulfide bond</keyword>
<dbReference type="PANTHER" id="PTHR11309:SF47">
    <property type="entry name" value="FRIZZLED"/>
    <property type="match status" value="1"/>
</dbReference>
<evidence type="ECO:0000256" key="2">
    <source>
        <dbReference type="ARBA" id="ARBA00023157"/>
    </source>
</evidence>
<gene>
    <name evidence="5" type="ORF">PMAYCL1PPCAC_23936</name>
</gene>
<evidence type="ECO:0000256" key="1">
    <source>
        <dbReference type="ARBA" id="ARBA00022473"/>
    </source>
</evidence>
<dbReference type="GO" id="GO:0005886">
    <property type="term" value="C:plasma membrane"/>
    <property type="evidence" value="ECO:0007669"/>
    <property type="project" value="TreeGrafter"/>
</dbReference>
<evidence type="ECO:0000313" key="5">
    <source>
        <dbReference type="EMBL" id="GMR53741.1"/>
    </source>
</evidence>
<evidence type="ECO:0000256" key="3">
    <source>
        <dbReference type="PROSITE-ProRule" id="PRU00090"/>
    </source>
</evidence>
<dbReference type="GO" id="GO:0060070">
    <property type="term" value="P:canonical Wnt signaling pathway"/>
    <property type="evidence" value="ECO:0007669"/>
    <property type="project" value="TreeGrafter"/>
</dbReference>
<dbReference type="GO" id="GO:0035567">
    <property type="term" value="P:non-canonical Wnt signaling pathway"/>
    <property type="evidence" value="ECO:0007669"/>
    <property type="project" value="TreeGrafter"/>
</dbReference>
<dbReference type="Proteomes" id="UP001328107">
    <property type="component" value="Unassembled WGS sequence"/>
</dbReference>
<comment type="caution">
    <text evidence="3">Lacks conserved residue(s) required for the propagation of feature annotation.</text>
</comment>
<sequence>MDVPYNMTMMPNLLDHLSQEDAAQAMSQFNPLMKVQCSEDIKLFLCTLHVPLCTPVLNQIIQPCRHLCLSARKGCESLMLKFGFRWPEQMECSRFPNSFCVGENRSLSQSEELMENLECPNIYANLIQCGICTGIEEFE</sequence>
<feature type="domain" description="FZ" evidence="4">
    <location>
        <begin position="1"/>
        <end position="103"/>
    </location>
</feature>
<dbReference type="InterPro" id="IPR036790">
    <property type="entry name" value="Frizzled_dom_sf"/>
</dbReference>
<dbReference type="GO" id="GO:0017147">
    <property type="term" value="F:Wnt-protein binding"/>
    <property type="evidence" value="ECO:0007669"/>
    <property type="project" value="TreeGrafter"/>
</dbReference>
<dbReference type="InterPro" id="IPR015526">
    <property type="entry name" value="Frizzled/SFRP"/>
</dbReference>
<dbReference type="GO" id="GO:0042813">
    <property type="term" value="F:Wnt receptor activity"/>
    <property type="evidence" value="ECO:0007669"/>
    <property type="project" value="TreeGrafter"/>
</dbReference>
<organism evidence="5 6">
    <name type="scientific">Pristionchus mayeri</name>
    <dbReference type="NCBI Taxonomy" id="1317129"/>
    <lineage>
        <taxon>Eukaryota</taxon>
        <taxon>Metazoa</taxon>
        <taxon>Ecdysozoa</taxon>
        <taxon>Nematoda</taxon>
        <taxon>Chromadorea</taxon>
        <taxon>Rhabditida</taxon>
        <taxon>Rhabditina</taxon>
        <taxon>Diplogasteromorpha</taxon>
        <taxon>Diplogasteroidea</taxon>
        <taxon>Neodiplogasteridae</taxon>
        <taxon>Pristionchus</taxon>
    </lineage>
</organism>
<dbReference type="Pfam" id="PF01392">
    <property type="entry name" value="Fz"/>
    <property type="match status" value="1"/>
</dbReference>
<proteinExistence type="predicted"/>
<keyword evidence="1" id="KW-0217">Developmental protein</keyword>
<reference evidence="6" key="1">
    <citation type="submission" date="2022-10" db="EMBL/GenBank/DDBJ databases">
        <title>Genome assembly of Pristionchus species.</title>
        <authorList>
            <person name="Yoshida K."/>
            <person name="Sommer R.J."/>
        </authorList>
    </citation>
    <scope>NUCLEOTIDE SEQUENCE [LARGE SCALE GENOMIC DNA]</scope>
    <source>
        <strain evidence="6">RS5460</strain>
    </source>
</reference>
<feature type="non-terminal residue" evidence="5">
    <location>
        <position position="139"/>
    </location>
</feature>
<evidence type="ECO:0000313" key="6">
    <source>
        <dbReference type="Proteomes" id="UP001328107"/>
    </source>
</evidence>